<organism evidence="4 5">
    <name type="scientific">Stutzerimonas stutzeri KOS6</name>
    <dbReference type="NCBI Taxonomy" id="1218352"/>
    <lineage>
        <taxon>Bacteria</taxon>
        <taxon>Pseudomonadati</taxon>
        <taxon>Pseudomonadota</taxon>
        <taxon>Gammaproteobacteria</taxon>
        <taxon>Pseudomonadales</taxon>
        <taxon>Pseudomonadaceae</taxon>
        <taxon>Stutzerimonas</taxon>
    </lineage>
</organism>
<dbReference type="AlphaFoldDB" id="A0A061JMN6"/>
<dbReference type="Gene3D" id="3.30.2020.30">
    <property type="match status" value="1"/>
</dbReference>
<gene>
    <name evidence="4" type="ORF">B597_020205</name>
</gene>
<evidence type="ECO:0000259" key="3">
    <source>
        <dbReference type="Pfam" id="PF06155"/>
    </source>
</evidence>
<feature type="domain" description="Gamma-butyrobetaine hydroxylase-like N-terminal" evidence="3">
    <location>
        <begin position="13"/>
        <end position="96"/>
    </location>
</feature>
<evidence type="ECO:0000313" key="4">
    <source>
        <dbReference type="EMBL" id="EWC39439.1"/>
    </source>
</evidence>
<evidence type="ECO:0000256" key="2">
    <source>
        <dbReference type="ARBA" id="ARBA00023004"/>
    </source>
</evidence>
<dbReference type="GO" id="GO:0046872">
    <property type="term" value="F:metal ion binding"/>
    <property type="evidence" value="ECO:0007669"/>
    <property type="project" value="UniProtKB-KW"/>
</dbReference>
<keyword evidence="2" id="KW-0408">Iron</keyword>
<dbReference type="InterPro" id="IPR010376">
    <property type="entry name" value="GBBH-like_N"/>
</dbReference>
<keyword evidence="1" id="KW-0479">Metal-binding</keyword>
<dbReference type="HOGENOM" id="CLU_117841_2_0_6"/>
<dbReference type="EMBL" id="AMCZ02000039">
    <property type="protein sequence ID" value="EWC39439.1"/>
    <property type="molecule type" value="Genomic_DNA"/>
</dbReference>
<comment type="caution">
    <text evidence="4">The sequence shown here is derived from an EMBL/GenBank/DDBJ whole genome shotgun (WGS) entry which is preliminary data.</text>
</comment>
<dbReference type="RefSeq" id="WP_003296171.1">
    <property type="nucleotide sequence ID" value="NZ_KK020678.1"/>
</dbReference>
<accession>A0A061JMN6</accession>
<proteinExistence type="predicted"/>
<dbReference type="PANTHER" id="PTHR35303">
    <property type="entry name" value="OS02G0197800 PROTEIN"/>
    <property type="match status" value="1"/>
</dbReference>
<dbReference type="OrthoDB" id="9794178at2"/>
<name>A0A061JMN6_STUST</name>
<dbReference type="InterPro" id="IPR038492">
    <property type="entry name" value="GBBH-like_N_sf"/>
</dbReference>
<dbReference type="Proteomes" id="UP000026923">
    <property type="component" value="Unassembled WGS sequence"/>
</dbReference>
<protein>
    <recommendedName>
        <fullName evidence="3">Gamma-butyrobetaine hydroxylase-like N-terminal domain-containing protein</fullName>
    </recommendedName>
</protein>
<dbReference type="Pfam" id="PF06155">
    <property type="entry name" value="GBBH-like_N"/>
    <property type="match status" value="1"/>
</dbReference>
<reference evidence="4 5" key="1">
    <citation type="journal article" date="2013" name="Genome Announc.">
        <title>Draft Genome of the Nitrogen-Fixing Bacterium Pseudomonas stutzeri Strain KOS6 Isolated from Industrial Hydrocarbon Sludge.</title>
        <authorList>
            <person name="Grigoryeva T.V."/>
            <person name="Laikov A.V."/>
            <person name="Naumova R.P."/>
            <person name="Manolov A.I."/>
            <person name="Larin A.K."/>
            <person name="Karpova I.Y."/>
            <person name="Semashko T.A."/>
            <person name="Alexeev D.G."/>
            <person name="Kostryukova E.S."/>
            <person name="Muller R."/>
            <person name="Govorun V.M."/>
        </authorList>
    </citation>
    <scope>NUCLEOTIDE SEQUENCE [LARGE SCALE GENOMIC DNA]</scope>
    <source>
        <strain evidence="4 5">KOS6</strain>
    </source>
</reference>
<evidence type="ECO:0000256" key="1">
    <source>
        <dbReference type="ARBA" id="ARBA00022723"/>
    </source>
</evidence>
<evidence type="ECO:0000313" key="5">
    <source>
        <dbReference type="Proteomes" id="UP000026923"/>
    </source>
</evidence>
<dbReference type="eggNOG" id="COG3536">
    <property type="taxonomic scope" value="Bacteria"/>
</dbReference>
<sequence length="103" mass="11512">MTTQTLIAPPTEIRLRKAQKMLEVLWSDGVRSQLSCLALRKSCACSMCAQAQQRGALTLIDADVGVDRLEVSGISGVQFHFSDGHYRGLYPWAYLRELGERLQ</sequence>